<name>A0ABS6IJZ5_9HYPH</name>
<evidence type="ECO:0000313" key="5">
    <source>
        <dbReference type="EMBL" id="MBU8873555.1"/>
    </source>
</evidence>
<keyword evidence="5" id="KW-0645">Protease</keyword>
<comment type="similarity">
    <text evidence="1">Belongs to the peptidase S54 family.</text>
</comment>
<feature type="transmembrane region" description="Helical" evidence="3">
    <location>
        <begin position="115"/>
        <end position="133"/>
    </location>
</feature>
<evidence type="ECO:0000256" key="2">
    <source>
        <dbReference type="ARBA" id="ARBA00022801"/>
    </source>
</evidence>
<accession>A0ABS6IJZ5</accession>
<feature type="transmembrane region" description="Helical" evidence="3">
    <location>
        <begin position="139"/>
        <end position="157"/>
    </location>
</feature>
<keyword evidence="3" id="KW-1133">Transmembrane helix</keyword>
<evidence type="ECO:0000313" key="6">
    <source>
        <dbReference type="Proteomes" id="UP000727907"/>
    </source>
</evidence>
<protein>
    <submittedName>
        <fullName evidence="5">Rhomboid family intramembrane serine protease</fullName>
    </submittedName>
</protein>
<reference evidence="5 6" key="1">
    <citation type="submission" date="2021-06" db="EMBL/GenBank/DDBJ databases">
        <authorList>
            <person name="Lee D.H."/>
        </authorList>
    </citation>
    <scope>NUCLEOTIDE SEQUENCE [LARGE SCALE GENOMIC DNA]</scope>
    <source>
        <strain evidence="5 6">MMS21-HV4-11</strain>
    </source>
</reference>
<feature type="transmembrane region" description="Helical" evidence="3">
    <location>
        <begin position="83"/>
        <end position="103"/>
    </location>
</feature>
<evidence type="ECO:0000256" key="3">
    <source>
        <dbReference type="SAM" id="Phobius"/>
    </source>
</evidence>
<dbReference type="EMBL" id="JAHOPB010000001">
    <property type="protein sequence ID" value="MBU8873555.1"/>
    <property type="molecule type" value="Genomic_DNA"/>
</dbReference>
<organism evidence="5 6">
    <name type="scientific">Reyranella humidisoli</name>
    <dbReference type="NCBI Taxonomy" id="2849149"/>
    <lineage>
        <taxon>Bacteria</taxon>
        <taxon>Pseudomonadati</taxon>
        <taxon>Pseudomonadota</taxon>
        <taxon>Alphaproteobacteria</taxon>
        <taxon>Hyphomicrobiales</taxon>
        <taxon>Reyranellaceae</taxon>
        <taxon>Reyranella</taxon>
    </lineage>
</organism>
<dbReference type="GO" id="GO:0006508">
    <property type="term" value="P:proteolysis"/>
    <property type="evidence" value="ECO:0007669"/>
    <property type="project" value="UniProtKB-KW"/>
</dbReference>
<comment type="caution">
    <text evidence="5">The sequence shown here is derived from an EMBL/GenBank/DDBJ whole genome shotgun (WGS) entry which is preliminary data.</text>
</comment>
<dbReference type="PANTHER" id="PTHR43731:SF14">
    <property type="entry name" value="PRESENILIN-ASSOCIATED RHOMBOID-LIKE PROTEIN, MITOCHONDRIAL"/>
    <property type="match status" value="1"/>
</dbReference>
<sequence>MPFDDDERRLPGGRGTGERAINLPPAVLWLIGINVAVHLLRQLLGEQADQEIILQFGLVPAAYTTDSGRDLFSLIAAPITYQFLHGGWMHLGVNMLTLAAFGAPVERLLGVRRFVLFYLVCGVVSGFVHILVYPDSIDPVVGASGSISGVFGAVLMLMRYVGSLTSLLPVAGIWIGLNVFFGIFGGTPGAGGESVAWVAHIAGFLFGLASIRFFAPRMS</sequence>
<dbReference type="PANTHER" id="PTHR43731">
    <property type="entry name" value="RHOMBOID PROTEASE"/>
    <property type="match status" value="1"/>
</dbReference>
<dbReference type="Proteomes" id="UP000727907">
    <property type="component" value="Unassembled WGS sequence"/>
</dbReference>
<keyword evidence="2" id="KW-0378">Hydrolase</keyword>
<evidence type="ECO:0000256" key="1">
    <source>
        <dbReference type="ARBA" id="ARBA00009045"/>
    </source>
</evidence>
<keyword evidence="6" id="KW-1185">Reference proteome</keyword>
<evidence type="ECO:0000259" key="4">
    <source>
        <dbReference type="Pfam" id="PF01694"/>
    </source>
</evidence>
<keyword evidence="3" id="KW-0812">Transmembrane</keyword>
<dbReference type="GO" id="GO:0008233">
    <property type="term" value="F:peptidase activity"/>
    <property type="evidence" value="ECO:0007669"/>
    <property type="project" value="UniProtKB-KW"/>
</dbReference>
<keyword evidence="3" id="KW-0472">Membrane</keyword>
<feature type="transmembrane region" description="Helical" evidence="3">
    <location>
        <begin position="21"/>
        <end position="40"/>
    </location>
</feature>
<dbReference type="Pfam" id="PF01694">
    <property type="entry name" value="Rhomboid"/>
    <property type="match status" value="1"/>
</dbReference>
<dbReference type="InterPro" id="IPR022764">
    <property type="entry name" value="Peptidase_S54_rhomboid_dom"/>
</dbReference>
<feature type="transmembrane region" description="Helical" evidence="3">
    <location>
        <begin position="196"/>
        <end position="215"/>
    </location>
</feature>
<feature type="transmembrane region" description="Helical" evidence="3">
    <location>
        <begin position="164"/>
        <end position="184"/>
    </location>
</feature>
<gene>
    <name evidence="5" type="ORF">KQ910_07260</name>
</gene>
<proteinExistence type="inferred from homology"/>
<dbReference type="InterPro" id="IPR050925">
    <property type="entry name" value="Rhomboid_protease_S54"/>
</dbReference>
<feature type="domain" description="Peptidase S54 rhomboid" evidence="4">
    <location>
        <begin position="79"/>
        <end position="213"/>
    </location>
</feature>
<dbReference type="RefSeq" id="WP_216957806.1">
    <property type="nucleotide sequence ID" value="NZ_JAHOPB010000001.1"/>
</dbReference>